<gene>
    <name evidence="1" type="ORF">ACFPH6_12340</name>
</gene>
<keyword evidence="2" id="KW-1185">Reference proteome</keyword>
<accession>A0ABV8YMN0</accession>
<protein>
    <submittedName>
        <fullName evidence="1">Uncharacterized protein</fullName>
    </submittedName>
</protein>
<organism evidence="1 2">
    <name type="scientific">Streptomyces xiangluensis</name>
    <dbReference type="NCBI Taxonomy" id="2665720"/>
    <lineage>
        <taxon>Bacteria</taxon>
        <taxon>Bacillati</taxon>
        <taxon>Actinomycetota</taxon>
        <taxon>Actinomycetes</taxon>
        <taxon>Kitasatosporales</taxon>
        <taxon>Streptomycetaceae</taxon>
        <taxon>Streptomyces</taxon>
    </lineage>
</organism>
<evidence type="ECO:0000313" key="1">
    <source>
        <dbReference type="EMBL" id="MFC4465314.1"/>
    </source>
</evidence>
<dbReference type="Proteomes" id="UP001596012">
    <property type="component" value="Unassembled WGS sequence"/>
</dbReference>
<comment type="caution">
    <text evidence="1">The sequence shown here is derived from an EMBL/GenBank/DDBJ whole genome shotgun (WGS) entry which is preliminary data.</text>
</comment>
<dbReference type="EMBL" id="JBHSFG010000020">
    <property type="protein sequence ID" value="MFC4465314.1"/>
    <property type="molecule type" value="Genomic_DNA"/>
</dbReference>
<evidence type="ECO:0000313" key="2">
    <source>
        <dbReference type="Proteomes" id="UP001596012"/>
    </source>
</evidence>
<name>A0ABV8YMN0_9ACTN</name>
<reference evidence="2" key="1">
    <citation type="journal article" date="2019" name="Int. J. Syst. Evol. Microbiol.">
        <title>The Global Catalogue of Microorganisms (GCM) 10K type strain sequencing project: providing services to taxonomists for standard genome sequencing and annotation.</title>
        <authorList>
            <consortium name="The Broad Institute Genomics Platform"/>
            <consortium name="The Broad Institute Genome Sequencing Center for Infectious Disease"/>
            <person name="Wu L."/>
            <person name="Ma J."/>
        </authorList>
    </citation>
    <scope>NUCLEOTIDE SEQUENCE [LARGE SCALE GENOMIC DNA]</scope>
    <source>
        <strain evidence="2">DT43</strain>
    </source>
</reference>
<proteinExistence type="predicted"/>
<sequence>MAVVEDVRLGEEITEGVGGARAPSSMNTCSVKVAAQRAFANLKSQVKGLV</sequence>
<dbReference type="RefSeq" id="WP_386341198.1">
    <property type="nucleotide sequence ID" value="NZ_JBHSFG010000020.1"/>
</dbReference>